<evidence type="ECO:0000256" key="1">
    <source>
        <dbReference type="SAM" id="MobiDB-lite"/>
    </source>
</evidence>
<feature type="compositionally biased region" description="Basic and acidic residues" evidence="1">
    <location>
        <begin position="77"/>
        <end position="88"/>
    </location>
</feature>
<evidence type="ECO:0000313" key="2">
    <source>
        <dbReference type="EMBL" id="GAX78619.1"/>
    </source>
</evidence>
<name>A0A250X6S5_9CHLO</name>
<dbReference type="AlphaFoldDB" id="A0A250X6S5"/>
<feature type="compositionally biased region" description="Basic and acidic residues" evidence="1">
    <location>
        <begin position="22"/>
        <end position="33"/>
    </location>
</feature>
<dbReference type="OrthoDB" id="523309at2759"/>
<proteinExistence type="predicted"/>
<feature type="region of interest" description="Disordered" evidence="1">
    <location>
        <begin position="63"/>
        <end position="88"/>
    </location>
</feature>
<evidence type="ECO:0000313" key="3">
    <source>
        <dbReference type="Proteomes" id="UP000232323"/>
    </source>
</evidence>
<accession>A0A250X6S5</accession>
<protein>
    <submittedName>
        <fullName evidence="2">Uncharacterized protein</fullName>
    </submittedName>
</protein>
<gene>
    <name evidence="2" type="ORF">CEUSTIGMA_g6058.t1</name>
</gene>
<feature type="compositionally biased region" description="Polar residues" evidence="1">
    <location>
        <begin position="1"/>
        <end position="17"/>
    </location>
</feature>
<feature type="region of interest" description="Disordered" evidence="1">
    <location>
        <begin position="1"/>
        <end position="33"/>
    </location>
</feature>
<organism evidence="2 3">
    <name type="scientific">Chlamydomonas eustigma</name>
    <dbReference type="NCBI Taxonomy" id="1157962"/>
    <lineage>
        <taxon>Eukaryota</taxon>
        <taxon>Viridiplantae</taxon>
        <taxon>Chlorophyta</taxon>
        <taxon>core chlorophytes</taxon>
        <taxon>Chlorophyceae</taxon>
        <taxon>CS clade</taxon>
        <taxon>Chlamydomonadales</taxon>
        <taxon>Chlamydomonadaceae</taxon>
        <taxon>Chlamydomonas</taxon>
    </lineage>
</organism>
<dbReference type="Proteomes" id="UP000232323">
    <property type="component" value="Unassembled WGS sequence"/>
</dbReference>
<comment type="caution">
    <text evidence="2">The sequence shown here is derived from an EMBL/GenBank/DDBJ whole genome shotgun (WGS) entry which is preliminary data.</text>
</comment>
<keyword evidence="3" id="KW-1185">Reference proteome</keyword>
<sequence length="195" mass="22415">MSSPETLNPPSASSQNLPLHPTQERSSRAHFIDRSQHREWNFLQGVGPSSSDMYYAEEKKGFKPGWQSRRPQAAIQQDKERLENETKKEGRITVTKTLKTERLTEWQNYSNFNPITGASKVGSDWQPSSEPWQHWKQGVRPTSKISTLNPKPEYEQQRAVALNEVYNMRKERLASNGLMQKPKGGSMADVLNWNM</sequence>
<reference evidence="2 3" key="1">
    <citation type="submission" date="2017-08" db="EMBL/GenBank/DDBJ databases">
        <title>Acidophilic green algal genome provides insights into adaptation to an acidic environment.</title>
        <authorList>
            <person name="Hirooka S."/>
            <person name="Hirose Y."/>
            <person name="Kanesaki Y."/>
            <person name="Higuchi S."/>
            <person name="Fujiwara T."/>
            <person name="Onuma R."/>
            <person name="Era A."/>
            <person name="Ohbayashi R."/>
            <person name="Uzuka A."/>
            <person name="Nozaki H."/>
            <person name="Yoshikawa H."/>
            <person name="Miyagishima S.Y."/>
        </authorList>
    </citation>
    <scope>NUCLEOTIDE SEQUENCE [LARGE SCALE GENOMIC DNA]</scope>
    <source>
        <strain evidence="2 3">NIES-2499</strain>
    </source>
</reference>
<dbReference type="EMBL" id="BEGY01000034">
    <property type="protein sequence ID" value="GAX78619.1"/>
    <property type="molecule type" value="Genomic_DNA"/>
</dbReference>